<dbReference type="Proteomes" id="UP000694240">
    <property type="component" value="Chromosome 10"/>
</dbReference>
<gene>
    <name evidence="2" type="ORF">ISN45_Aa05g008740</name>
</gene>
<sequence length="502" mass="56970">MSRRVLFATGISREPTVGARDRGQKEKKMVREKSPRVAKAINIVGGDNCALFVATCLDPYYGLRYAGWVWVKPDWIRAMDAKSFVRTCSRDAISWLPDEVLGKILSSLSTKQAASTSVLSKKWRYMFTLVDNLDFDDSFSNNNSFKSFVDRTLALQRDFPIKKFSLKCHIRKDNEWQKVYVGRLISHVVKRGVLEIELRIKDRGPYRLPHQLFASKTLVRLSLRLFLGKLPSFVSLPSLKFLYIDAIVVKHEDLLCKLLAGCPVLEELSLLLKCISIMPNTISSPSLKRLSVHYTCRIFNSSLSFDLPNLVYLNYSGFSLCDYPQVNLESLIEAKLDFHPPGVAKEDVMNLVMGIRNVEILHLSPASVDKICYFYDGLPVFNSLVRLSFGCMDKRGWELLANLLKHSPKLENLTIKDFYGYTGHVSMPLNQVKVLHVLGYCGTAEELKHLKSFLKEFECIELVQVDVKGKDYSIISQATKDLMMLPGVSVSSKCQVKVTILK</sequence>
<keyword evidence="3" id="KW-1185">Reference proteome</keyword>
<dbReference type="Pfam" id="PF00646">
    <property type="entry name" value="F-box"/>
    <property type="match status" value="1"/>
</dbReference>
<dbReference type="InterPro" id="IPR001810">
    <property type="entry name" value="F-box_dom"/>
</dbReference>
<dbReference type="AlphaFoldDB" id="A0A8T1ZM72"/>
<dbReference type="InterPro" id="IPR006566">
    <property type="entry name" value="FBD"/>
</dbReference>
<accession>A0A8T1ZM72</accession>
<reference evidence="2 3" key="1">
    <citation type="submission" date="2020-12" db="EMBL/GenBank/DDBJ databases">
        <title>Concerted genomic and epigenomic changes stabilize Arabidopsis allopolyploids.</title>
        <authorList>
            <person name="Chen Z."/>
        </authorList>
    </citation>
    <scope>NUCLEOTIDE SEQUENCE [LARGE SCALE GENOMIC DNA]</scope>
    <source>
        <strain evidence="2">Allo738</strain>
        <tissue evidence="2">Leaf</tissue>
    </source>
</reference>
<dbReference type="EMBL" id="JAEFBK010000010">
    <property type="protein sequence ID" value="KAG7559280.1"/>
    <property type="molecule type" value="Genomic_DNA"/>
</dbReference>
<organism evidence="2 3">
    <name type="scientific">Arabidopsis thaliana x Arabidopsis arenosa</name>
    <dbReference type="NCBI Taxonomy" id="1240361"/>
    <lineage>
        <taxon>Eukaryota</taxon>
        <taxon>Viridiplantae</taxon>
        <taxon>Streptophyta</taxon>
        <taxon>Embryophyta</taxon>
        <taxon>Tracheophyta</taxon>
        <taxon>Spermatophyta</taxon>
        <taxon>Magnoliopsida</taxon>
        <taxon>eudicotyledons</taxon>
        <taxon>Gunneridae</taxon>
        <taxon>Pentapetalae</taxon>
        <taxon>rosids</taxon>
        <taxon>malvids</taxon>
        <taxon>Brassicales</taxon>
        <taxon>Brassicaceae</taxon>
        <taxon>Camelineae</taxon>
        <taxon>Arabidopsis</taxon>
    </lineage>
</organism>
<dbReference type="InterPro" id="IPR055294">
    <property type="entry name" value="FBL60-like"/>
</dbReference>
<name>A0A8T1ZM72_9BRAS</name>
<protein>
    <submittedName>
        <fullName evidence="2">Leucine-rich repeat 2</fullName>
    </submittedName>
</protein>
<dbReference type="PANTHER" id="PTHR31293:SF22">
    <property type="entry name" value="BNAC06G06520D PROTEIN"/>
    <property type="match status" value="1"/>
</dbReference>
<feature type="domain" description="F-box" evidence="1">
    <location>
        <begin position="90"/>
        <end position="142"/>
    </location>
</feature>
<dbReference type="Pfam" id="PF24758">
    <property type="entry name" value="LRR_At5g56370"/>
    <property type="match status" value="1"/>
</dbReference>
<dbReference type="SMART" id="SM00579">
    <property type="entry name" value="FBD"/>
    <property type="match status" value="1"/>
</dbReference>
<evidence type="ECO:0000313" key="2">
    <source>
        <dbReference type="EMBL" id="KAG7559280.1"/>
    </source>
</evidence>
<proteinExistence type="predicted"/>
<dbReference type="PANTHER" id="PTHR31293">
    <property type="entry name" value="RNI-LIKE SUPERFAMILY PROTEIN"/>
    <property type="match status" value="1"/>
</dbReference>
<dbReference type="PROSITE" id="PS50181">
    <property type="entry name" value="FBOX"/>
    <property type="match status" value="1"/>
</dbReference>
<comment type="caution">
    <text evidence="2">The sequence shown here is derived from an EMBL/GenBank/DDBJ whole genome shotgun (WGS) entry which is preliminary data.</text>
</comment>
<dbReference type="InterPro" id="IPR055411">
    <property type="entry name" value="LRR_FXL15/At3g58940/PEG3-like"/>
</dbReference>
<evidence type="ECO:0000313" key="3">
    <source>
        <dbReference type="Proteomes" id="UP000694240"/>
    </source>
</evidence>
<evidence type="ECO:0000259" key="1">
    <source>
        <dbReference type="PROSITE" id="PS50181"/>
    </source>
</evidence>